<evidence type="ECO:0000259" key="1">
    <source>
        <dbReference type="Pfam" id="PF01326"/>
    </source>
</evidence>
<dbReference type="KEGG" id="rop:ROP_pKNR-00990"/>
<dbReference type="EMBL" id="AP011118">
    <property type="protein sequence ID" value="BAH56191.1"/>
    <property type="molecule type" value="Genomic_DNA"/>
</dbReference>
<dbReference type="PATRIC" id="fig|632772.20.peg.7676"/>
<evidence type="ECO:0000313" key="2">
    <source>
        <dbReference type="EMBL" id="BAH56191.1"/>
    </source>
</evidence>
<accession>C1BEF1</accession>
<dbReference type="HOGENOM" id="CLU_425699_0_0_11"/>
<protein>
    <recommendedName>
        <fullName evidence="1">Pyruvate phosphate dikinase AMP/ATP-binding domain-containing protein</fullName>
    </recommendedName>
</protein>
<dbReference type="Gene3D" id="3.30.470.20">
    <property type="entry name" value="ATP-grasp fold, B domain"/>
    <property type="match status" value="2"/>
</dbReference>
<gene>
    <name evidence="2" type="ordered locus">ROP_pKNR-00990</name>
</gene>
<reference evidence="2 3" key="1">
    <citation type="submission" date="2009-03" db="EMBL/GenBank/DDBJ databases">
        <title>Comparison of the complete genome sequences of Rhodococcus erythropolis PR4 and Rhodococcus opacus B4.</title>
        <authorList>
            <person name="Takarada H."/>
            <person name="Sekine M."/>
            <person name="Hosoyama A."/>
            <person name="Yamada R."/>
            <person name="Fujisawa T."/>
            <person name="Omata S."/>
            <person name="Shimizu A."/>
            <person name="Tsukatani N."/>
            <person name="Tanikawa S."/>
            <person name="Fujita N."/>
            <person name="Harayama S."/>
        </authorList>
    </citation>
    <scope>NUCLEOTIDE SEQUENCE [LARGE SCALE GENOMIC DNA]</scope>
    <source>
        <strain evidence="2 3">B4</strain>
        <plasmid evidence="2 3">pKNR</plasmid>
    </source>
</reference>
<dbReference type="InterPro" id="IPR002192">
    <property type="entry name" value="PPDK_AMP/ATP-bd"/>
</dbReference>
<dbReference type="SUPFAM" id="SSF52009">
    <property type="entry name" value="Phosphohistidine domain"/>
    <property type="match status" value="1"/>
</dbReference>
<dbReference type="InterPro" id="IPR036637">
    <property type="entry name" value="Phosphohistidine_dom_sf"/>
</dbReference>
<keyword evidence="2" id="KW-0614">Plasmid</keyword>
<feature type="domain" description="Pyruvate phosphate dikinase AMP/ATP-binding" evidence="1">
    <location>
        <begin position="51"/>
        <end position="155"/>
    </location>
</feature>
<dbReference type="InterPro" id="IPR051549">
    <property type="entry name" value="PEP_Utilizing_Enz"/>
</dbReference>
<dbReference type="PANTHER" id="PTHR43615">
    <property type="entry name" value="PHOSPHOENOLPYRUVATE SYNTHASE-RELATED"/>
    <property type="match status" value="1"/>
</dbReference>
<dbReference type="GO" id="GO:0016772">
    <property type="term" value="F:transferase activity, transferring phosphorus-containing groups"/>
    <property type="evidence" value="ECO:0007669"/>
    <property type="project" value="InterPro"/>
</dbReference>
<dbReference type="InterPro" id="IPR013815">
    <property type="entry name" value="ATP_grasp_subdomain_1"/>
</dbReference>
<dbReference type="AlphaFoldDB" id="C1BEF1"/>
<sequence length="606" mass="64979">MPRELTSAVEPAVFGWKAHYLGRLSGLGYKTPRGVAYRTDETITPPVLLKEAESLAVRSSGLSEDSVTLSSAGSFLTELGVKFDAVEAAAARVRASARGKPMGVVIQELVPAAVSGVAFSVDPTSYSLDSWAVSWVEGLGDGLVSGRSTGNDVLVAWSNGIPRYGTWPLREDLLEQIGTALKDLARELAGPVDVEWCVDSAGELIVLQVRPIVLPDPGVQNLDSAAAFLDLPSVVSGHPKISLRRRAAELGVEMTPSRATVATSREHLPQPPMTRSPAIAGSSVVLLHPFTVGSRVIREFAKIDRSDVEFFTAECRRYSIRDYPSFENITDTETRVATMGLSSAAVAVVLEQEIWDAEVTGIIRASADGYLLEVGLGHFVPKGYVETSAYVVDKAGWVLSRREVRQSVAFHFVNGHVIREVDPPESPWLTADDIVKVVETLGPLIEVEPQLALEFGITKRGEGGIVYLIDAAESDHLSVDLGSDDLERGIVSRGHAGGPIVDLRGNAQVEDLHAHLYQSVVGDAPDEPTIFIASSASVDLLPLLEACPPGCGFLFEEASLLAHFAVVLRERGVPGVVVTRDELDRLGGDAFLDTESTPILRSGRGR</sequence>
<dbReference type="Gene3D" id="3.30.1490.20">
    <property type="entry name" value="ATP-grasp fold, A domain"/>
    <property type="match status" value="1"/>
</dbReference>
<evidence type="ECO:0000313" key="3">
    <source>
        <dbReference type="Proteomes" id="UP000002212"/>
    </source>
</evidence>
<organism evidence="2 3">
    <name type="scientific">Rhodococcus opacus (strain B4)</name>
    <dbReference type="NCBI Taxonomy" id="632772"/>
    <lineage>
        <taxon>Bacteria</taxon>
        <taxon>Bacillati</taxon>
        <taxon>Actinomycetota</taxon>
        <taxon>Actinomycetes</taxon>
        <taxon>Mycobacteriales</taxon>
        <taxon>Nocardiaceae</taxon>
        <taxon>Rhodococcus</taxon>
    </lineage>
</organism>
<proteinExistence type="predicted"/>
<dbReference type="Proteomes" id="UP000002212">
    <property type="component" value="Plasmid pKNR"/>
</dbReference>
<name>C1BEF1_RHOOB</name>
<dbReference type="SUPFAM" id="SSF56059">
    <property type="entry name" value="Glutathione synthetase ATP-binding domain-like"/>
    <property type="match status" value="1"/>
</dbReference>
<dbReference type="GO" id="GO:0005524">
    <property type="term" value="F:ATP binding"/>
    <property type="evidence" value="ECO:0007669"/>
    <property type="project" value="InterPro"/>
</dbReference>
<dbReference type="Pfam" id="PF01326">
    <property type="entry name" value="PPDK_N"/>
    <property type="match status" value="1"/>
</dbReference>
<geneLocation type="plasmid" evidence="2 3">
    <name>pKNR</name>
</geneLocation>
<dbReference type="PANTHER" id="PTHR43615:SF1">
    <property type="entry name" value="PPDK_N DOMAIN-CONTAINING PROTEIN"/>
    <property type="match status" value="1"/>
</dbReference>